<keyword evidence="3" id="KW-1185">Reference proteome</keyword>
<evidence type="ECO:0000256" key="1">
    <source>
        <dbReference type="ARBA" id="ARBA00010424"/>
    </source>
</evidence>
<dbReference type="InterPro" id="IPR003830">
    <property type="entry name" value="ComA_synth"/>
</dbReference>
<keyword evidence="2" id="KW-0456">Lyase</keyword>
<sequence length="274" mass="30280">MIIASATGWNRLLQDPSGKRAASRMNRYGQTMVIDKGMGLHQFADFVQLAGPHIDIVKLGFGTSVLYTPELLKQKLALAKEQGLIIMPGGTLLEAAIAQQEIASFMDTVCQMGFNGIEVSDGTIELDRKRRTALIKEGISRGLHVITEYGKKEAGSLIDPEELAFTAECDWDAGAMLVTVEARESGVDVGLFDASGKCRDSMLEEVISRVKEHKRLIWEAPQKQQQVHLLRYFGAEVHLGNIAPTDVLALEAMRRGLRSDTFEFGVSNTFFYMI</sequence>
<comment type="caution">
    <text evidence="2">The sequence shown here is derived from an EMBL/GenBank/DDBJ whole genome shotgun (WGS) entry which is preliminary data.</text>
</comment>
<dbReference type="Pfam" id="PF02679">
    <property type="entry name" value="ComA"/>
    <property type="match status" value="1"/>
</dbReference>
<name>A0ABT9TWD6_PAEHA</name>
<gene>
    <name evidence="2" type="ORF">J2T15_001081</name>
</gene>
<dbReference type="EMBL" id="JAUSSU010000002">
    <property type="protein sequence ID" value="MDQ0111648.1"/>
    <property type="molecule type" value="Genomic_DNA"/>
</dbReference>
<dbReference type="SUPFAM" id="SSF102110">
    <property type="entry name" value="(2r)-phospho-3-sulfolactate synthase ComA"/>
    <property type="match status" value="1"/>
</dbReference>
<evidence type="ECO:0000313" key="3">
    <source>
        <dbReference type="Proteomes" id="UP001229346"/>
    </source>
</evidence>
<comment type="similarity">
    <text evidence="1">Belongs to the phosphosulfolactate synthase family.</text>
</comment>
<dbReference type="RefSeq" id="WP_307201795.1">
    <property type="nucleotide sequence ID" value="NZ_JAUSSU010000002.1"/>
</dbReference>
<proteinExistence type="inferred from homology"/>
<protein>
    <submittedName>
        <fullName evidence="2">Phosphosulfolactate synthase</fullName>
        <ecNumber evidence="2">4.4.1.19</ecNumber>
    </submittedName>
</protein>
<dbReference type="EC" id="4.4.1.19" evidence="2"/>
<dbReference type="Proteomes" id="UP001229346">
    <property type="component" value="Unassembled WGS sequence"/>
</dbReference>
<organism evidence="2 3">
    <name type="scientific">Paenibacillus harenae</name>
    <dbReference type="NCBI Taxonomy" id="306543"/>
    <lineage>
        <taxon>Bacteria</taxon>
        <taxon>Bacillati</taxon>
        <taxon>Bacillota</taxon>
        <taxon>Bacilli</taxon>
        <taxon>Bacillales</taxon>
        <taxon>Paenibacillaceae</taxon>
        <taxon>Paenibacillus</taxon>
    </lineage>
</organism>
<dbReference type="InterPro" id="IPR036112">
    <property type="entry name" value="ComA_synth_sf"/>
</dbReference>
<dbReference type="Gene3D" id="3.20.20.70">
    <property type="entry name" value="Aldolase class I"/>
    <property type="match status" value="1"/>
</dbReference>
<reference evidence="2 3" key="1">
    <citation type="submission" date="2023-07" db="EMBL/GenBank/DDBJ databases">
        <title>Sorghum-associated microbial communities from plants grown in Nebraska, USA.</title>
        <authorList>
            <person name="Schachtman D."/>
        </authorList>
    </citation>
    <scope>NUCLEOTIDE SEQUENCE [LARGE SCALE GENOMIC DNA]</scope>
    <source>
        <strain evidence="2 3">CC482</strain>
    </source>
</reference>
<dbReference type="GO" id="GO:0043817">
    <property type="term" value="F:phosphosulfolactate synthase activity"/>
    <property type="evidence" value="ECO:0007669"/>
    <property type="project" value="UniProtKB-EC"/>
</dbReference>
<evidence type="ECO:0000313" key="2">
    <source>
        <dbReference type="EMBL" id="MDQ0111648.1"/>
    </source>
</evidence>
<dbReference type="InterPro" id="IPR013785">
    <property type="entry name" value="Aldolase_TIM"/>
</dbReference>
<accession>A0ABT9TWD6</accession>